<evidence type="ECO:0000256" key="7">
    <source>
        <dbReference type="RuleBase" id="RU364145"/>
    </source>
</evidence>
<evidence type="ECO:0000313" key="11">
    <source>
        <dbReference type="Proteomes" id="UP000799436"/>
    </source>
</evidence>
<organism evidence="10 11">
    <name type="scientific">Teratosphaeria nubilosa</name>
    <dbReference type="NCBI Taxonomy" id="161662"/>
    <lineage>
        <taxon>Eukaryota</taxon>
        <taxon>Fungi</taxon>
        <taxon>Dikarya</taxon>
        <taxon>Ascomycota</taxon>
        <taxon>Pezizomycotina</taxon>
        <taxon>Dothideomycetes</taxon>
        <taxon>Dothideomycetidae</taxon>
        <taxon>Mycosphaerellales</taxon>
        <taxon>Teratosphaeriaceae</taxon>
        <taxon>Teratosphaeria</taxon>
    </lineage>
</organism>
<feature type="region of interest" description="Disordered" evidence="9">
    <location>
        <begin position="50"/>
        <end position="81"/>
    </location>
</feature>
<evidence type="ECO:0000256" key="8">
    <source>
        <dbReference type="SAM" id="Coils"/>
    </source>
</evidence>
<keyword evidence="3 7" id="KW-0805">Transcription regulation</keyword>
<dbReference type="GO" id="GO:0016592">
    <property type="term" value="C:mediator complex"/>
    <property type="evidence" value="ECO:0007669"/>
    <property type="project" value="InterPro"/>
</dbReference>
<feature type="region of interest" description="Disordered" evidence="9">
    <location>
        <begin position="1"/>
        <end position="32"/>
    </location>
</feature>
<reference evidence="10" key="1">
    <citation type="journal article" date="2020" name="Stud. Mycol.">
        <title>101 Dothideomycetes genomes: a test case for predicting lifestyles and emergence of pathogens.</title>
        <authorList>
            <person name="Haridas S."/>
            <person name="Albert R."/>
            <person name="Binder M."/>
            <person name="Bloem J."/>
            <person name="Labutti K."/>
            <person name="Salamov A."/>
            <person name="Andreopoulos B."/>
            <person name="Baker S."/>
            <person name="Barry K."/>
            <person name="Bills G."/>
            <person name="Bluhm B."/>
            <person name="Cannon C."/>
            <person name="Castanera R."/>
            <person name="Culley D."/>
            <person name="Daum C."/>
            <person name="Ezra D."/>
            <person name="Gonzalez J."/>
            <person name="Henrissat B."/>
            <person name="Kuo A."/>
            <person name="Liang C."/>
            <person name="Lipzen A."/>
            <person name="Lutzoni F."/>
            <person name="Magnuson J."/>
            <person name="Mondo S."/>
            <person name="Nolan M."/>
            <person name="Ohm R."/>
            <person name="Pangilinan J."/>
            <person name="Park H.-J."/>
            <person name="Ramirez L."/>
            <person name="Alfaro M."/>
            <person name="Sun H."/>
            <person name="Tritt A."/>
            <person name="Yoshinaga Y."/>
            <person name="Zwiers L.-H."/>
            <person name="Turgeon B."/>
            <person name="Goodwin S."/>
            <person name="Spatafora J."/>
            <person name="Crous P."/>
            <person name="Grigoriev I."/>
        </authorList>
    </citation>
    <scope>NUCLEOTIDE SEQUENCE</scope>
    <source>
        <strain evidence="10">CBS 116005</strain>
    </source>
</reference>
<keyword evidence="4 7" id="KW-0010">Activator</keyword>
<proteinExistence type="inferred from homology"/>
<evidence type="ECO:0000256" key="5">
    <source>
        <dbReference type="ARBA" id="ARBA00023163"/>
    </source>
</evidence>
<keyword evidence="5 7" id="KW-0804">Transcription</keyword>
<dbReference type="OrthoDB" id="5414694at2759"/>
<keyword evidence="11" id="KW-1185">Reference proteome</keyword>
<dbReference type="EMBL" id="ML995908">
    <property type="protein sequence ID" value="KAF2764854.1"/>
    <property type="molecule type" value="Genomic_DNA"/>
</dbReference>
<feature type="compositionally biased region" description="Polar residues" evidence="9">
    <location>
        <begin position="1"/>
        <end position="20"/>
    </location>
</feature>
<evidence type="ECO:0000256" key="2">
    <source>
        <dbReference type="ARBA" id="ARBA00008089"/>
    </source>
</evidence>
<comment type="subcellular location">
    <subcellularLocation>
        <location evidence="1 7">Nucleus</location>
    </subcellularLocation>
</comment>
<comment type="similarity">
    <text evidence="2 7">Belongs to the Mediator complex subunit 9 family.</text>
</comment>
<accession>A0A6G1KXT0</accession>
<name>A0A6G1KXT0_9PEZI</name>
<feature type="coiled-coil region" evidence="8">
    <location>
        <begin position="101"/>
        <end position="128"/>
    </location>
</feature>
<evidence type="ECO:0000256" key="4">
    <source>
        <dbReference type="ARBA" id="ARBA00023159"/>
    </source>
</evidence>
<evidence type="ECO:0000256" key="6">
    <source>
        <dbReference type="ARBA" id="ARBA00023242"/>
    </source>
</evidence>
<dbReference type="AlphaFoldDB" id="A0A6G1KXT0"/>
<comment type="subunit">
    <text evidence="7">Component of the Mediator complex.</text>
</comment>
<feature type="compositionally biased region" description="Low complexity" evidence="9">
    <location>
        <begin position="21"/>
        <end position="30"/>
    </location>
</feature>
<evidence type="ECO:0000256" key="9">
    <source>
        <dbReference type="SAM" id="MobiDB-lite"/>
    </source>
</evidence>
<dbReference type="InterPro" id="IPR011425">
    <property type="entry name" value="Med9"/>
</dbReference>
<keyword evidence="6 7" id="KW-0539">Nucleus</keyword>
<dbReference type="Proteomes" id="UP000799436">
    <property type="component" value="Unassembled WGS sequence"/>
</dbReference>
<dbReference type="GO" id="GO:0003712">
    <property type="term" value="F:transcription coregulator activity"/>
    <property type="evidence" value="ECO:0007669"/>
    <property type="project" value="InterPro"/>
</dbReference>
<evidence type="ECO:0000256" key="1">
    <source>
        <dbReference type="ARBA" id="ARBA00004123"/>
    </source>
</evidence>
<sequence>MALKQSATPETITAADSSTCQPPSQQQQLNLPPPELFDILPQLHEILARIDHAPADGEQDSDDDLGALYNNKSPLDPKDLPAAVLPLKAQMRKAMKEIERLPDIDRSVEEQEEEIRELEERLRRQREMSRKMCDVGRGMLARLGS</sequence>
<evidence type="ECO:0000256" key="3">
    <source>
        <dbReference type="ARBA" id="ARBA00023015"/>
    </source>
</evidence>
<gene>
    <name evidence="7" type="primary">MED9</name>
    <name evidence="10" type="ORF">EJ03DRAFT_355400</name>
</gene>
<dbReference type="GO" id="GO:0006357">
    <property type="term" value="P:regulation of transcription by RNA polymerase II"/>
    <property type="evidence" value="ECO:0007669"/>
    <property type="project" value="InterPro"/>
</dbReference>
<dbReference type="Pfam" id="PF07544">
    <property type="entry name" value="Med9"/>
    <property type="match status" value="1"/>
</dbReference>
<comment type="function">
    <text evidence="7">Component of the Mediator complex, a coactivator involved in the regulated transcription of nearly all RNA polymerase II-dependent genes. Mediator functions as a bridge to convey information from gene-specific regulatory proteins to the basal RNA polymerase II transcription machinery. Mediator is recruited to promoters by direct interactions with regulatory proteins and serves as a scaffold for the assembly of a functional preinitiation complex with RNA polymerase II and the general transcription factors.</text>
</comment>
<protein>
    <recommendedName>
        <fullName evidence="7">Mediator of RNA polymerase II transcription subunit 9</fullName>
    </recommendedName>
    <alternativeName>
        <fullName evidence="7">Mediator complex subunit 9</fullName>
    </alternativeName>
</protein>
<keyword evidence="8" id="KW-0175">Coiled coil</keyword>
<evidence type="ECO:0000313" key="10">
    <source>
        <dbReference type="EMBL" id="KAF2764854.1"/>
    </source>
</evidence>